<protein>
    <submittedName>
        <fullName evidence="2">Adenylosuccinate lyase</fullName>
    </submittedName>
    <submittedName>
        <fullName evidence="3">DUF6455 family protein</fullName>
    </submittedName>
</protein>
<dbReference type="Pfam" id="PF20056">
    <property type="entry name" value="DUF6455"/>
    <property type="match status" value="1"/>
</dbReference>
<organism evidence="2 4">
    <name type="scientific">Phaeobacter gallaeciensis</name>
    <dbReference type="NCBI Taxonomy" id="60890"/>
    <lineage>
        <taxon>Bacteria</taxon>
        <taxon>Pseudomonadati</taxon>
        <taxon>Pseudomonadota</taxon>
        <taxon>Alphaproteobacteria</taxon>
        <taxon>Rhodobacterales</taxon>
        <taxon>Roseobacteraceae</taxon>
        <taxon>Phaeobacter</taxon>
    </lineage>
</organism>
<reference evidence="3 5" key="2">
    <citation type="submission" date="2023-02" db="EMBL/GenBank/DDBJ databases">
        <title>Population genomics of bacteria associated with diatom.</title>
        <authorList>
            <person name="Xie J."/>
            <person name="Wang H."/>
        </authorList>
    </citation>
    <scope>NUCLEOTIDE SEQUENCE [LARGE SCALE GENOMIC DNA]</scope>
    <source>
        <strain evidence="3 5">PT47_8</strain>
    </source>
</reference>
<feature type="domain" description="DUF6455" evidence="1">
    <location>
        <begin position="1"/>
        <end position="84"/>
    </location>
</feature>
<dbReference type="InterPro" id="IPR045601">
    <property type="entry name" value="DUF6455"/>
</dbReference>
<evidence type="ECO:0000313" key="2">
    <source>
        <dbReference type="EMBL" id="ANP35318.1"/>
    </source>
</evidence>
<evidence type="ECO:0000313" key="3">
    <source>
        <dbReference type="EMBL" id="MDE4164892.1"/>
    </source>
</evidence>
<dbReference type="GO" id="GO:0016829">
    <property type="term" value="F:lyase activity"/>
    <property type="evidence" value="ECO:0007669"/>
    <property type="project" value="UniProtKB-KW"/>
</dbReference>
<name>A0A1B0ZMH6_9RHOB</name>
<reference evidence="2 4" key="1">
    <citation type="submission" date="2016-04" db="EMBL/GenBank/DDBJ databases">
        <authorList>
            <person name="Evans L.H."/>
            <person name="Alamgir A."/>
            <person name="Owens N."/>
            <person name="Weber N.D."/>
            <person name="Virtaneva K."/>
            <person name="Barbian K."/>
            <person name="Babar A."/>
            <person name="Rosenke K."/>
        </authorList>
    </citation>
    <scope>NUCLEOTIDE SEQUENCE [LARGE SCALE GENOMIC DNA]</scope>
    <source>
        <strain evidence="2 4">JL2886</strain>
    </source>
</reference>
<evidence type="ECO:0000313" key="5">
    <source>
        <dbReference type="Proteomes" id="UP001218364"/>
    </source>
</evidence>
<dbReference type="OrthoDB" id="7961152at2"/>
<dbReference type="Proteomes" id="UP000092565">
    <property type="component" value="Chromosome"/>
</dbReference>
<keyword evidence="4" id="KW-1185">Reference proteome</keyword>
<accession>A0A1B0ZMH6</accession>
<dbReference type="RefSeq" id="WP_065270457.1">
    <property type="nucleotide sequence ID" value="NZ_CP015124.1"/>
</dbReference>
<keyword evidence="2" id="KW-0456">Lyase</keyword>
<dbReference type="EMBL" id="JARCJK010000001">
    <property type="protein sequence ID" value="MDE4164892.1"/>
    <property type="molecule type" value="Genomic_DNA"/>
</dbReference>
<evidence type="ECO:0000313" key="4">
    <source>
        <dbReference type="Proteomes" id="UP000092565"/>
    </source>
</evidence>
<dbReference type="EMBL" id="CP015124">
    <property type="protein sequence ID" value="ANP35318.1"/>
    <property type="molecule type" value="Genomic_DNA"/>
</dbReference>
<sequence length="85" mass="9423">MGLVKKLEQSSDLVNGMADRLGIDMGEIIARDPEHEGPKLMRAIMRCSQCDDQAGCTQLQADQDHLDAAPTYCRNKDVFDRISQG</sequence>
<dbReference type="Proteomes" id="UP001218364">
    <property type="component" value="Unassembled WGS sequence"/>
</dbReference>
<dbReference type="AlphaFoldDB" id="A0A1B0ZMH6"/>
<gene>
    <name evidence="2" type="ORF">JL2886_00386</name>
    <name evidence="3" type="ORF">PXK24_04260</name>
</gene>
<proteinExistence type="predicted"/>
<evidence type="ECO:0000259" key="1">
    <source>
        <dbReference type="Pfam" id="PF20056"/>
    </source>
</evidence>